<reference evidence="2" key="1">
    <citation type="submission" date="2021-01" db="EMBL/GenBank/DDBJ databases">
        <title>Whole genome shotgun sequence of Actinoplanes siamensis NBRC 109076.</title>
        <authorList>
            <person name="Komaki H."/>
            <person name="Tamura T."/>
        </authorList>
    </citation>
    <scope>NUCLEOTIDE SEQUENCE</scope>
    <source>
        <strain evidence="2">NBRC 109076</strain>
    </source>
</reference>
<protein>
    <submittedName>
        <fullName evidence="2">Uncharacterized protein</fullName>
    </submittedName>
</protein>
<feature type="compositionally biased region" description="Polar residues" evidence="1">
    <location>
        <begin position="46"/>
        <end position="63"/>
    </location>
</feature>
<evidence type="ECO:0000313" key="2">
    <source>
        <dbReference type="EMBL" id="GIF05172.1"/>
    </source>
</evidence>
<name>A0A919N6B4_9ACTN</name>
<keyword evidence="3" id="KW-1185">Reference proteome</keyword>
<proteinExistence type="predicted"/>
<feature type="region of interest" description="Disordered" evidence="1">
    <location>
        <begin position="1"/>
        <end position="81"/>
    </location>
</feature>
<organism evidence="2 3">
    <name type="scientific">Actinoplanes siamensis</name>
    <dbReference type="NCBI Taxonomy" id="1223317"/>
    <lineage>
        <taxon>Bacteria</taxon>
        <taxon>Bacillati</taxon>
        <taxon>Actinomycetota</taxon>
        <taxon>Actinomycetes</taxon>
        <taxon>Micromonosporales</taxon>
        <taxon>Micromonosporaceae</taxon>
        <taxon>Actinoplanes</taxon>
    </lineage>
</organism>
<evidence type="ECO:0000256" key="1">
    <source>
        <dbReference type="SAM" id="MobiDB-lite"/>
    </source>
</evidence>
<comment type="caution">
    <text evidence="2">The sequence shown here is derived from an EMBL/GenBank/DDBJ whole genome shotgun (WGS) entry which is preliminary data.</text>
</comment>
<dbReference type="AlphaFoldDB" id="A0A919N6B4"/>
<evidence type="ECO:0000313" key="3">
    <source>
        <dbReference type="Proteomes" id="UP000629619"/>
    </source>
</evidence>
<gene>
    <name evidence="2" type="ORF">Asi03nite_27100</name>
</gene>
<dbReference type="EMBL" id="BOMW01000024">
    <property type="protein sequence ID" value="GIF05172.1"/>
    <property type="molecule type" value="Genomic_DNA"/>
</dbReference>
<sequence>MVAAQAPSGESRVRLGTPASGRSRRTRQSASRTAARYVVTKPGSDDMQTASSRCAYTRSQLTGVNARGPPGSASGASATFP</sequence>
<accession>A0A919N6B4</accession>
<dbReference type="Proteomes" id="UP000629619">
    <property type="component" value="Unassembled WGS sequence"/>
</dbReference>